<gene>
    <name evidence="1" type="ORF">Aiant_75150</name>
</gene>
<sequence>MGEGMSVRRRVLLAASLTVVLLGAAVAYVVVAGHRANAPAAAASAVDAGPGDRVLFRSTAAAEYGRVGTVARGSEAGVRKLSGLDCDRVYAAAGRGICLRPDGPLATYQLAVLDAGLRVTDTYPLVGVPNRARVSPSGNVLAWTVFVTGDSYNGGRFSTRAGMLNVATGETVDSLELLSIIRDGQPYRAADVNFWGVTFVDDQHFYATMSTAGKRYLVSGDVAAQSVRTLAENVECPSLSPDRTRIAFKEALHGSPAKGWRLTVLDLSSMRRTPLAETRSVDDQAAWYDADTVMYGVRRGTRQSDVWAVPADGTGTPRLLIPDAESPAALGN</sequence>
<dbReference type="InterPro" id="IPR011042">
    <property type="entry name" value="6-blade_b-propeller_TolB-like"/>
</dbReference>
<evidence type="ECO:0000313" key="2">
    <source>
        <dbReference type="Proteomes" id="UP000676967"/>
    </source>
</evidence>
<accession>A0ABN6CNQ4</accession>
<dbReference type="SUPFAM" id="SSF69304">
    <property type="entry name" value="Tricorn protease N-terminal domain"/>
    <property type="match status" value="1"/>
</dbReference>
<protein>
    <submittedName>
        <fullName evidence="1">TolB-like translocation protein signal peptide</fullName>
    </submittedName>
</protein>
<organism evidence="1 2">
    <name type="scientific">Actinoplanes ianthinogenes</name>
    <dbReference type="NCBI Taxonomy" id="122358"/>
    <lineage>
        <taxon>Bacteria</taxon>
        <taxon>Bacillati</taxon>
        <taxon>Actinomycetota</taxon>
        <taxon>Actinomycetes</taxon>
        <taxon>Micromonosporales</taxon>
        <taxon>Micromonosporaceae</taxon>
        <taxon>Actinoplanes</taxon>
    </lineage>
</organism>
<keyword evidence="2" id="KW-1185">Reference proteome</keyword>
<reference evidence="1 2" key="1">
    <citation type="submission" date="2020-08" db="EMBL/GenBank/DDBJ databases">
        <title>Whole genome shotgun sequence of Actinoplanes ianthinogenes NBRC 13996.</title>
        <authorList>
            <person name="Komaki H."/>
            <person name="Tamura T."/>
        </authorList>
    </citation>
    <scope>NUCLEOTIDE SEQUENCE [LARGE SCALE GENOMIC DNA]</scope>
    <source>
        <strain evidence="1 2">NBRC 13996</strain>
    </source>
</reference>
<dbReference type="Proteomes" id="UP000676967">
    <property type="component" value="Chromosome"/>
</dbReference>
<dbReference type="EMBL" id="AP023356">
    <property type="protein sequence ID" value="BCJ46858.1"/>
    <property type="molecule type" value="Genomic_DNA"/>
</dbReference>
<name>A0ABN6CNQ4_9ACTN</name>
<proteinExistence type="predicted"/>
<evidence type="ECO:0000313" key="1">
    <source>
        <dbReference type="EMBL" id="BCJ46858.1"/>
    </source>
</evidence>
<dbReference type="Gene3D" id="2.120.10.30">
    <property type="entry name" value="TolB, C-terminal domain"/>
    <property type="match status" value="1"/>
</dbReference>